<keyword evidence="3" id="KW-0540">Nuclease</keyword>
<dbReference type="GO" id="GO:0051607">
    <property type="term" value="P:defense response to virus"/>
    <property type="evidence" value="ECO:0007669"/>
    <property type="project" value="UniProtKB-KW"/>
</dbReference>
<evidence type="ECO:0000256" key="2">
    <source>
        <dbReference type="ARBA" id="ARBA00009046"/>
    </source>
</evidence>
<dbReference type="PANTHER" id="PTHR47959">
    <property type="entry name" value="ATP-DEPENDENT RNA HELICASE RHLE-RELATED"/>
    <property type="match status" value="1"/>
</dbReference>
<dbReference type="InterPro" id="IPR006474">
    <property type="entry name" value="Helicase_Cas3_CRISPR-ass_core"/>
</dbReference>
<proteinExistence type="inferred from homology"/>
<evidence type="ECO:0000256" key="8">
    <source>
        <dbReference type="ARBA" id="ARBA00022840"/>
    </source>
</evidence>
<organism evidence="12 13">
    <name type="scientific">Symplocastrum torsivum CPER-KK1</name>
    <dbReference type="NCBI Taxonomy" id="450513"/>
    <lineage>
        <taxon>Bacteria</taxon>
        <taxon>Bacillati</taxon>
        <taxon>Cyanobacteriota</taxon>
        <taxon>Cyanophyceae</taxon>
        <taxon>Oscillatoriophycideae</taxon>
        <taxon>Oscillatoriales</taxon>
        <taxon>Microcoleaceae</taxon>
        <taxon>Symplocastrum</taxon>
    </lineage>
</organism>
<keyword evidence="4" id="KW-0479">Metal-binding</keyword>
<dbReference type="GO" id="GO:0003724">
    <property type="term" value="F:RNA helicase activity"/>
    <property type="evidence" value="ECO:0007669"/>
    <property type="project" value="TreeGrafter"/>
</dbReference>
<accession>A0A951PPK1</accession>
<dbReference type="GO" id="GO:0005524">
    <property type="term" value="F:ATP binding"/>
    <property type="evidence" value="ECO:0007669"/>
    <property type="project" value="UniProtKB-KW"/>
</dbReference>
<evidence type="ECO:0000256" key="5">
    <source>
        <dbReference type="ARBA" id="ARBA00022741"/>
    </source>
</evidence>
<gene>
    <name evidence="12" type="primary">cas3</name>
    <name evidence="12" type="ORF">KME25_23925</name>
</gene>
<dbReference type="InterPro" id="IPR038257">
    <property type="entry name" value="CRISPR-assoc_Cas3_HD_sf"/>
</dbReference>
<dbReference type="PANTHER" id="PTHR47959:SF16">
    <property type="entry name" value="CRISPR-ASSOCIATED NUCLEASE_HELICASE CAS3-RELATED"/>
    <property type="match status" value="1"/>
</dbReference>
<dbReference type="SMART" id="SM00490">
    <property type="entry name" value="HELICc"/>
    <property type="match status" value="1"/>
</dbReference>
<evidence type="ECO:0000256" key="1">
    <source>
        <dbReference type="ARBA" id="ARBA00006847"/>
    </source>
</evidence>
<dbReference type="GO" id="GO:0016787">
    <property type="term" value="F:hydrolase activity"/>
    <property type="evidence" value="ECO:0007669"/>
    <property type="project" value="UniProtKB-KW"/>
</dbReference>
<protein>
    <submittedName>
        <fullName evidence="12">CRISPR-associated helicase Cas3</fullName>
    </submittedName>
</protein>
<keyword evidence="9" id="KW-0051">Antiviral defense</keyword>
<dbReference type="AlphaFoldDB" id="A0A951PPK1"/>
<keyword evidence="6" id="KW-0378">Hydrolase</keyword>
<keyword evidence="8" id="KW-0067">ATP-binding</keyword>
<dbReference type="Proteomes" id="UP000753908">
    <property type="component" value="Unassembled WGS sequence"/>
</dbReference>
<evidence type="ECO:0000256" key="10">
    <source>
        <dbReference type="ARBA" id="ARBA00038437"/>
    </source>
</evidence>
<reference evidence="12" key="2">
    <citation type="journal article" date="2022" name="Microbiol. Resour. Announc.">
        <title>Metagenome Sequencing to Explore Phylogenomics of Terrestrial Cyanobacteria.</title>
        <authorList>
            <person name="Ward R.D."/>
            <person name="Stajich J.E."/>
            <person name="Johansen J.R."/>
            <person name="Huntemann M."/>
            <person name="Clum A."/>
            <person name="Foster B."/>
            <person name="Foster B."/>
            <person name="Roux S."/>
            <person name="Palaniappan K."/>
            <person name="Varghese N."/>
            <person name="Mukherjee S."/>
            <person name="Reddy T.B.K."/>
            <person name="Daum C."/>
            <person name="Copeland A."/>
            <person name="Chen I.A."/>
            <person name="Ivanova N.N."/>
            <person name="Kyrpides N.C."/>
            <person name="Shapiro N."/>
            <person name="Eloe-Fadrosh E.A."/>
            <person name="Pietrasiak N."/>
        </authorList>
    </citation>
    <scope>NUCLEOTIDE SEQUENCE</scope>
    <source>
        <strain evidence="12">CPER-KK1</strain>
    </source>
</reference>
<dbReference type="InterPro" id="IPR006483">
    <property type="entry name" value="CRISPR-assoc_Cas3_HD"/>
</dbReference>
<name>A0A951PPK1_9CYAN</name>
<evidence type="ECO:0000256" key="3">
    <source>
        <dbReference type="ARBA" id="ARBA00022722"/>
    </source>
</evidence>
<dbReference type="GO" id="GO:0005829">
    <property type="term" value="C:cytosol"/>
    <property type="evidence" value="ECO:0007669"/>
    <property type="project" value="TreeGrafter"/>
</dbReference>
<keyword evidence="5" id="KW-0547">Nucleotide-binding</keyword>
<comment type="similarity">
    <text evidence="1">In the N-terminal section; belongs to the CRISPR-associated nuclease Cas3-HD family.</text>
</comment>
<reference evidence="12" key="1">
    <citation type="submission" date="2021-05" db="EMBL/GenBank/DDBJ databases">
        <authorList>
            <person name="Pietrasiak N."/>
            <person name="Ward R."/>
            <person name="Stajich J.E."/>
            <person name="Kurbessoian T."/>
        </authorList>
    </citation>
    <scope>NUCLEOTIDE SEQUENCE</scope>
    <source>
        <strain evidence="12">CPER-KK1</strain>
    </source>
</reference>
<comment type="similarity">
    <text evidence="10">Belongs to the DEAD box helicase family.</text>
</comment>
<comment type="caution">
    <text evidence="12">The sequence shown here is derived from an EMBL/GenBank/DDBJ whole genome shotgun (WGS) entry which is preliminary data.</text>
</comment>
<evidence type="ECO:0000313" key="12">
    <source>
        <dbReference type="EMBL" id="MBW4547462.1"/>
    </source>
</evidence>
<dbReference type="GO" id="GO:0046872">
    <property type="term" value="F:metal ion binding"/>
    <property type="evidence" value="ECO:0007669"/>
    <property type="project" value="UniProtKB-KW"/>
</dbReference>
<evidence type="ECO:0000259" key="11">
    <source>
        <dbReference type="PROSITE" id="PS51643"/>
    </source>
</evidence>
<dbReference type="InterPro" id="IPR050079">
    <property type="entry name" value="DEAD_box_RNA_helicase"/>
</dbReference>
<dbReference type="InterPro" id="IPR054712">
    <property type="entry name" value="Cas3-like_dom"/>
</dbReference>
<evidence type="ECO:0000256" key="4">
    <source>
        <dbReference type="ARBA" id="ARBA00022723"/>
    </source>
</evidence>
<keyword evidence="7" id="KW-0347">Helicase</keyword>
<dbReference type="GO" id="GO:0004518">
    <property type="term" value="F:nuclease activity"/>
    <property type="evidence" value="ECO:0007669"/>
    <property type="project" value="UniProtKB-KW"/>
</dbReference>
<dbReference type="InterPro" id="IPR027417">
    <property type="entry name" value="P-loop_NTPase"/>
</dbReference>
<dbReference type="SUPFAM" id="SSF52540">
    <property type="entry name" value="P-loop containing nucleoside triphosphate hydrolases"/>
    <property type="match status" value="1"/>
</dbReference>
<evidence type="ECO:0000256" key="6">
    <source>
        <dbReference type="ARBA" id="ARBA00022801"/>
    </source>
</evidence>
<dbReference type="NCBIfam" id="TIGR01587">
    <property type="entry name" value="cas3_core"/>
    <property type="match status" value="1"/>
</dbReference>
<dbReference type="Pfam" id="PF22590">
    <property type="entry name" value="Cas3-like_C_2"/>
    <property type="match status" value="1"/>
</dbReference>
<dbReference type="Gene3D" id="3.40.50.300">
    <property type="entry name" value="P-loop containing nucleotide triphosphate hydrolases"/>
    <property type="match status" value="1"/>
</dbReference>
<evidence type="ECO:0000256" key="7">
    <source>
        <dbReference type="ARBA" id="ARBA00022806"/>
    </source>
</evidence>
<dbReference type="Gene3D" id="1.10.3210.30">
    <property type="match status" value="1"/>
</dbReference>
<evidence type="ECO:0000256" key="9">
    <source>
        <dbReference type="ARBA" id="ARBA00023118"/>
    </source>
</evidence>
<dbReference type="PROSITE" id="PS51643">
    <property type="entry name" value="HD_CAS3"/>
    <property type="match status" value="1"/>
</dbReference>
<comment type="similarity">
    <text evidence="2">In the central section; belongs to the CRISPR-associated helicase Cas3 family.</text>
</comment>
<feature type="domain" description="HD Cas3-type" evidence="11">
    <location>
        <begin position="459"/>
        <end position="677"/>
    </location>
</feature>
<dbReference type="EMBL" id="JAHHIF010000041">
    <property type="protein sequence ID" value="MBW4547462.1"/>
    <property type="molecule type" value="Genomic_DNA"/>
</dbReference>
<evidence type="ECO:0000313" key="13">
    <source>
        <dbReference type="Proteomes" id="UP000753908"/>
    </source>
</evidence>
<sequence length="693" mass="80146">MEIIRVEDTDLQDIEGNRCRTFRAISEPLTAEVLVNDIEHYQRKRVIIICNTVSQSQGLFRDLDELNSDGELIVTLLHSRFLPEHRAEKEAYLKEIFAQDWQQQEDNTCHVLISTQVIEAGLNITCEVMHTHLCPMNSLLQRAGRCARFGGEQGEVYIYRSFQVNPVNAELTESDWEDTPEEPTQKKQNFLPYTNEICELTWAVLQEHTASEQVNENVGFRIEEQWINTIHTEETLLQHERRANNQMNFEQQFNAAFFQGEQSVANELIRLVDARSVFIWEEPIFLDDEPIDPKKLLAFSLPISTLCKVWQDVKNLGYKIDWMFKRIENPKDKYIETYSQPNGIPITSRESLIASVRILVNPRYVYYDDQIGLLIGPDVVGNHFVSPNKPQRTHQSEYSYRMDNYVGHLVLMWKCWREAFPTTLKRNGEWVETEMSSVRDELLQAGGRFIRTKIFPDAAENEAEALFEYLVFFAVLTHDLGKLQVKWQNVMRGWQAIAHSSFKGTNPHSHLLAHTDYNPEDKEQRNRLKAYEKKHKRPNHAVESAFLSREILKNSLLPLLRDGFNADSEQISCILHAVIMAAGRHHSAWAGGWKMGDVAKLGKIQLHPGANNAIASSWRSIARFLPETLPLQPANLSREVYAVTKEFDLNRFDTAQIEYLQLYSLVVRALRLCDQRSVQLPPVKEPSKQSLNR</sequence>
<dbReference type="InterPro" id="IPR001650">
    <property type="entry name" value="Helicase_C-like"/>
</dbReference>